<gene>
    <name evidence="2" type="ORF">LX80_01779</name>
</gene>
<dbReference type="Proteomes" id="UP000249720">
    <property type="component" value="Unassembled WGS sequence"/>
</dbReference>
<dbReference type="EMBL" id="QKZV01000005">
    <property type="protein sequence ID" value="PZX62297.1"/>
    <property type="molecule type" value="Genomic_DNA"/>
</dbReference>
<organism evidence="2 3">
    <name type="scientific">Hydrotalea sandarakina</name>
    <dbReference type="NCBI Taxonomy" id="1004304"/>
    <lineage>
        <taxon>Bacteria</taxon>
        <taxon>Pseudomonadati</taxon>
        <taxon>Bacteroidota</taxon>
        <taxon>Chitinophagia</taxon>
        <taxon>Chitinophagales</taxon>
        <taxon>Chitinophagaceae</taxon>
        <taxon>Hydrotalea</taxon>
    </lineage>
</organism>
<dbReference type="OrthoDB" id="6402664at2"/>
<reference evidence="2 3" key="1">
    <citation type="submission" date="2018-06" db="EMBL/GenBank/DDBJ databases">
        <title>Genomic Encyclopedia of Archaeal and Bacterial Type Strains, Phase II (KMG-II): from individual species to whole genera.</title>
        <authorList>
            <person name="Goeker M."/>
        </authorList>
    </citation>
    <scope>NUCLEOTIDE SEQUENCE [LARGE SCALE GENOMIC DNA]</scope>
    <source>
        <strain evidence="2 3">DSM 23241</strain>
    </source>
</reference>
<comment type="caution">
    <text evidence="2">The sequence shown here is derived from an EMBL/GenBank/DDBJ whole genome shotgun (WGS) entry which is preliminary data.</text>
</comment>
<dbReference type="RefSeq" id="WP_111295409.1">
    <property type="nucleotide sequence ID" value="NZ_QKZV01000005.1"/>
</dbReference>
<evidence type="ECO:0000313" key="2">
    <source>
        <dbReference type="EMBL" id="PZX62297.1"/>
    </source>
</evidence>
<keyword evidence="1" id="KW-0472">Membrane</keyword>
<protein>
    <submittedName>
        <fullName evidence="2">Putative membrane protein</fullName>
    </submittedName>
</protein>
<dbReference type="AlphaFoldDB" id="A0A2W7S4V8"/>
<proteinExistence type="predicted"/>
<sequence>MISFLSKVLFTSVAVLVATYILSGVHVNSTATAILVAVVLGLLNTFVKPILIILTIPFTILTLGLFLLVINVLIIKWTSELVPGFRVDGWWSALFFSIIVSLVSSFIEGLVRNNEA</sequence>
<feature type="transmembrane region" description="Helical" evidence="1">
    <location>
        <begin position="58"/>
        <end position="78"/>
    </location>
</feature>
<keyword evidence="1" id="KW-0812">Transmembrane</keyword>
<accession>A0A2W7S4V8</accession>
<feature type="transmembrane region" description="Helical" evidence="1">
    <location>
        <begin position="33"/>
        <end position="51"/>
    </location>
</feature>
<dbReference type="PANTHER" id="PTHR37309">
    <property type="entry name" value="SLR0284 PROTEIN"/>
    <property type="match status" value="1"/>
</dbReference>
<keyword evidence="1" id="KW-1133">Transmembrane helix</keyword>
<evidence type="ECO:0000313" key="3">
    <source>
        <dbReference type="Proteomes" id="UP000249720"/>
    </source>
</evidence>
<keyword evidence="3" id="KW-1185">Reference proteome</keyword>
<evidence type="ECO:0000256" key="1">
    <source>
        <dbReference type="SAM" id="Phobius"/>
    </source>
</evidence>
<dbReference type="Pfam" id="PF04020">
    <property type="entry name" value="Phage_holin_4_2"/>
    <property type="match status" value="1"/>
</dbReference>
<dbReference type="PANTHER" id="PTHR37309:SF1">
    <property type="entry name" value="SLR0284 PROTEIN"/>
    <property type="match status" value="1"/>
</dbReference>
<name>A0A2W7S4V8_9BACT</name>
<feature type="transmembrane region" description="Helical" evidence="1">
    <location>
        <begin position="90"/>
        <end position="111"/>
    </location>
</feature>
<dbReference type="InterPro" id="IPR007165">
    <property type="entry name" value="Phage_holin_4_2"/>
</dbReference>